<dbReference type="InterPro" id="IPR029033">
    <property type="entry name" value="His_PPase_superfam"/>
</dbReference>
<keyword evidence="5" id="KW-1185">Reference proteome</keyword>
<accession>A0A5N3P842</accession>
<dbReference type="RefSeq" id="WP_150946197.1">
    <property type="nucleotide sequence ID" value="NZ_VCMV01000025.1"/>
</dbReference>
<dbReference type="EMBL" id="VCMV01000025">
    <property type="protein sequence ID" value="KAB0265902.1"/>
    <property type="molecule type" value="Genomic_DNA"/>
</dbReference>
<keyword evidence="3" id="KW-0732">Signal</keyword>
<dbReference type="OrthoDB" id="395886at2"/>
<dbReference type="Pfam" id="PF00328">
    <property type="entry name" value="His_Phos_2"/>
    <property type="match status" value="2"/>
</dbReference>
<evidence type="ECO:0000256" key="3">
    <source>
        <dbReference type="SAM" id="SignalP"/>
    </source>
</evidence>
<evidence type="ECO:0000256" key="2">
    <source>
        <dbReference type="ARBA" id="ARBA00022801"/>
    </source>
</evidence>
<dbReference type="SUPFAM" id="SSF53254">
    <property type="entry name" value="Phosphoglycerate mutase-like"/>
    <property type="match status" value="1"/>
</dbReference>
<sequence length="436" mass="46324">MRKLVASLLLAIALSAPAHVTAETVLEKVVIFSRHGVRPPTSQKALDPLSIDAWPSWPVPDGNLTPHGAAAATLMGQHFRTLYVGPQFIDPSACPTTDDVFAWADKSERTRATATAILAGLFPGCGLAAGFNPATADALFHPTDAGIAPLDAEVAKAAVLAAMGGDQRSAKKRYAADFAQLAAVLRGPTPLACMKARLGATCRLIDLPWSIRIATEEGNQLTLEGPLADASTVGEIIRLEYSGGMPPDQVGWGRIKTAADVKAVLSLHKAQYDVTLRVPYIAKRNASQILNQIALALEQGTDLAGASEQGPPPSKLLLMVGHDSNIATMQAALGVEWQLEGYPANDTPPGGAIVFERSRDTVTNKRSVRAYYTAQTTDQIRNLIPPFGDGRPRDAALTLPGCPHRAKICELTDFFKGLESRIDRSATGPVSYQAAR</sequence>
<dbReference type="InterPro" id="IPR050645">
    <property type="entry name" value="Histidine_acid_phosphatase"/>
</dbReference>
<keyword evidence="2" id="KW-0378">Hydrolase</keyword>
<dbReference type="GO" id="GO:0050308">
    <property type="term" value="F:sugar-phosphatase activity"/>
    <property type="evidence" value="ECO:0007669"/>
    <property type="project" value="TreeGrafter"/>
</dbReference>
<protein>
    <submittedName>
        <fullName evidence="4">Histidine-type phosphatase</fullName>
    </submittedName>
</protein>
<proteinExistence type="inferred from homology"/>
<dbReference type="InterPro" id="IPR000560">
    <property type="entry name" value="His_Pase_clade-2"/>
</dbReference>
<dbReference type="PROSITE" id="PS00778">
    <property type="entry name" value="HIS_ACID_PHOSPHAT_2"/>
    <property type="match status" value="1"/>
</dbReference>
<comment type="similarity">
    <text evidence="1">Belongs to the histidine acid phosphatase family.</text>
</comment>
<feature type="signal peptide" evidence="3">
    <location>
        <begin position="1"/>
        <end position="18"/>
    </location>
</feature>
<dbReference type="PANTHER" id="PTHR11567">
    <property type="entry name" value="ACID PHOSPHATASE-RELATED"/>
    <property type="match status" value="1"/>
</dbReference>
<evidence type="ECO:0000313" key="5">
    <source>
        <dbReference type="Proteomes" id="UP000325684"/>
    </source>
</evidence>
<dbReference type="PANTHER" id="PTHR11567:SF110">
    <property type="entry name" value="2-PHOSPHOXYLOSE PHOSPHATASE 1"/>
    <property type="match status" value="1"/>
</dbReference>
<evidence type="ECO:0000256" key="1">
    <source>
        <dbReference type="ARBA" id="ARBA00005375"/>
    </source>
</evidence>
<dbReference type="CDD" id="cd07061">
    <property type="entry name" value="HP_HAP_like"/>
    <property type="match status" value="1"/>
</dbReference>
<gene>
    <name evidence="4" type="ORF">FEZ63_15820</name>
</gene>
<dbReference type="GO" id="GO:0030288">
    <property type="term" value="C:outer membrane-bounded periplasmic space"/>
    <property type="evidence" value="ECO:0007669"/>
    <property type="project" value="TreeGrafter"/>
</dbReference>
<feature type="chain" id="PRO_5024438609" evidence="3">
    <location>
        <begin position="19"/>
        <end position="436"/>
    </location>
</feature>
<reference evidence="4 5" key="1">
    <citation type="journal article" date="2019" name="Microorganisms">
        <title>Genome Insights into the Novel Species Microvirga brassicacearum, a Rapeseed Endophyte with Biotechnological Potential.</title>
        <authorList>
            <person name="Jimenez-Gomez A."/>
            <person name="Saati-Santamaria Z."/>
            <person name="Igual J.M."/>
            <person name="Rivas R."/>
            <person name="Mateos P.F."/>
            <person name="Garcia-Fraile P."/>
        </authorList>
    </citation>
    <scope>NUCLEOTIDE SEQUENCE [LARGE SCALE GENOMIC DNA]</scope>
    <source>
        <strain evidence="4 5">CDVBN77</strain>
    </source>
</reference>
<comment type="caution">
    <text evidence="4">The sequence shown here is derived from an EMBL/GenBank/DDBJ whole genome shotgun (WGS) entry which is preliminary data.</text>
</comment>
<dbReference type="Gene3D" id="3.40.50.1240">
    <property type="entry name" value="Phosphoglycerate mutase-like"/>
    <property type="match status" value="2"/>
</dbReference>
<dbReference type="InterPro" id="IPR033379">
    <property type="entry name" value="Acid_Pase_AS"/>
</dbReference>
<name>A0A5N3P842_9HYPH</name>
<organism evidence="4 5">
    <name type="scientific">Microvirga brassicacearum</name>
    <dbReference type="NCBI Taxonomy" id="2580413"/>
    <lineage>
        <taxon>Bacteria</taxon>
        <taxon>Pseudomonadati</taxon>
        <taxon>Pseudomonadota</taxon>
        <taxon>Alphaproteobacteria</taxon>
        <taxon>Hyphomicrobiales</taxon>
        <taxon>Methylobacteriaceae</taxon>
        <taxon>Microvirga</taxon>
    </lineage>
</organism>
<dbReference type="AlphaFoldDB" id="A0A5N3P842"/>
<evidence type="ECO:0000313" key="4">
    <source>
        <dbReference type="EMBL" id="KAB0265902.1"/>
    </source>
</evidence>
<dbReference type="Proteomes" id="UP000325684">
    <property type="component" value="Unassembled WGS sequence"/>
</dbReference>